<sequence>MASAAQTHPGGQEISSVPGNTESLTPSAVNRILMEFMIYFGRAVVVFYPVYLTGYLGLSISWVLLCMLMFTWWQKNRQWKDVRIGSAIDLVDNEAHVISTELKTSLQMASWVCVYGGIWHSSPQQIDETFQAGSNIPDLQNVRNDLDSTFVDRYTMGAEPLIGQAPLVGGVTLFFIRRPGVVRVHVLEARDLVAKDTYMMGLVKGKSDPYTTLRVGNRYFKTKTIKENLHPKWNEVYEVE</sequence>
<dbReference type="Proteomes" id="UP001434883">
    <property type="component" value="Unassembled WGS sequence"/>
</dbReference>
<name>A0ABV0REQ0_9TELE</name>
<gene>
    <name evidence="2" type="ORF">XENOCAPTIV_000851</name>
</gene>
<evidence type="ECO:0000259" key="1">
    <source>
        <dbReference type="PROSITE" id="PS50004"/>
    </source>
</evidence>
<dbReference type="PANTHER" id="PTHR45761">
    <property type="entry name" value="EXTENDED SYNAPTOTAGMIN-LIKE PROTEIN 2, ISOFORM C"/>
    <property type="match status" value="1"/>
</dbReference>
<dbReference type="PROSITE" id="PS50004">
    <property type="entry name" value="C2"/>
    <property type="match status" value="1"/>
</dbReference>
<proteinExistence type="predicted"/>
<keyword evidence="3" id="KW-1185">Reference proteome</keyword>
<dbReference type="InterPro" id="IPR051634">
    <property type="entry name" value="Extended_Synaptotagmin"/>
</dbReference>
<feature type="domain" description="C2" evidence="1">
    <location>
        <begin position="156"/>
        <end position="240"/>
    </location>
</feature>
<accession>A0ABV0REQ0</accession>
<dbReference type="Gene3D" id="2.60.40.150">
    <property type="entry name" value="C2 domain"/>
    <property type="match status" value="1"/>
</dbReference>
<dbReference type="InterPro" id="IPR035892">
    <property type="entry name" value="C2_domain_sf"/>
</dbReference>
<dbReference type="PANTHER" id="PTHR45761:SF4">
    <property type="entry name" value="EXTENDED SYNAPTOTAGMIN-3"/>
    <property type="match status" value="1"/>
</dbReference>
<dbReference type="SUPFAM" id="SSF49562">
    <property type="entry name" value="C2 domain (Calcium/lipid-binding domain, CaLB)"/>
    <property type="match status" value="1"/>
</dbReference>
<reference evidence="2 3" key="1">
    <citation type="submission" date="2021-06" db="EMBL/GenBank/DDBJ databases">
        <authorList>
            <person name="Palmer J.M."/>
        </authorList>
    </citation>
    <scope>NUCLEOTIDE SEQUENCE [LARGE SCALE GENOMIC DNA]</scope>
    <source>
        <strain evidence="2 3">XC_2019</strain>
        <tissue evidence="2">Muscle</tissue>
    </source>
</reference>
<evidence type="ECO:0000313" key="2">
    <source>
        <dbReference type="EMBL" id="MEQ2206628.1"/>
    </source>
</evidence>
<protein>
    <recommendedName>
        <fullName evidence="1">C2 domain-containing protein</fullName>
    </recommendedName>
</protein>
<dbReference type="EMBL" id="JAHRIN010043087">
    <property type="protein sequence ID" value="MEQ2206628.1"/>
    <property type="molecule type" value="Genomic_DNA"/>
</dbReference>
<organism evidence="2 3">
    <name type="scientific">Xenoophorus captivus</name>
    <dbReference type="NCBI Taxonomy" id="1517983"/>
    <lineage>
        <taxon>Eukaryota</taxon>
        <taxon>Metazoa</taxon>
        <taxon>Chordata</taxon>
        <taxon>Craniata</taxon>
        <taxon>Vertebrata</taxon>
        <taxon>Euteleostomi</taxon>
        <taxon>Actinopterygii</taxon>
        <taxon>Neopterygii</taxon>
        <taxon>Teleostei</taxon>
        <taxon>Neoteleostei</taxon>
        <taxon>Acanthomorphata</taxon>
        <taxon>Ovalentaria</taxon>
        <taxon>Atherinomorphae</taxon>
        <taxon>Cyprinodontiformes</taxon>
        <taxon>Goodeidae</taxon>
        <taxon>Xenoophorus</taxon>
    </lineage>
</organism>
<evidence type="ECO:0000313" key="3">
    <source>
        <dbReference type="Proteomes" id="UP001434883"/>
    </source>
</evidence>
<dbReference type="Pfam" id="PF00168">
    <property type="entry name" value="C2"/>
    <property type="match status" value="1"/>
</dbReference>
<comment type="caution">
    <text evidence="2">The sequence shown here is derived from an EMBL/GenBank/DDBJ whole genome shotgun (WGS) entry which is preliminary data.</text>
</comment>
<dbReference type="InterPro" id="IPR000008">
    <property type="entry name" value="C2_dom"/>
</dbReference>